<name>A0A917HYJ9_9SPHI</name>
<dbReference type="AlphaFoldDB" id="A0A917HYJ9"/>
<evidence type="ECO:0000259" key="1">
    <source>
        <dbReference type="PROSITE" id="PS50042"/>
    </source>
</evidence>
<keyword evidence="2" id="KW-0238">DNA-binding</keyword>
<dbReference type="RefSeq" id="WP_188507298.1">
    <property type="nucleotide sequence ID" value="NZ_BMER01000004.1"/>
</dbReference>
<dbReference type="SUPFAM" id="SSF51206">
    <property type="entry name" value="cAMP-binding domain-like"/>
    <property type="match status" value="1"/>
</dbReference>
<reference evidence="2" key="1">
    <citation type="journal article" date="2014" name="Int. J. Syst. Evol. Microbiol.">
        <title>Complete genome sequence of Corynebacterium casei LMG S-19264T (=DSM 44701T), isolated from a smear-ripened cheese.</title>
        <authorList>
            <consortium name="US DOE Joint Genome Institute (JGI-PGF)"/>
            <person name="Walter F."/>
            <person name="Albersmeier A."/>
            <person name="Kalinowski J."/>
            <person name="Ruckert C."/>
        </authorList>
    </citation>
    <scope>NUCLEOTIDE SEQUENCE</scope>
    <source>
        <strain evidence="2">CGMCC 1.12195</strain>
    </source>
</reference>
<dbReference type="InterPro" id="IPR018490">
    <property type="entry name" value="cNMP-bd_dom_sf"/>
</dbReference>
<feature type="domain" description="Cyclic nucleotide-binding" evidence="1">
    <location>
        <begin position="9"/>
        <end position="129"/>
    </location>
</feature>
<comment type="caution">
    <text evidence="2">The sequence shown here is derived from an EMBL/GenBank/DDBJ whole genome shotgun (WGS) entry which is preliminary data.</text>
</comment>
<dbReference type="Gene3D" id="2.60.120.10">
    <property type="entry name" value="Jelly Rolls"/>
    <property type="match status" value="1"/>
</dbReference>
<dbReference type="EMBL" id="BMER01000004">
    <property type="protein sequence ID" value="GGG96083.1"/>
    <property type="molecule type" value="Genomic_DNA"/>
</dbReference>
<gene>
    <name evidence="2" type="ORF">GCM10007415_34120</name>
</gene>
<dbReference type="GO" id="GO:0003677">
    <property type="term" value="F:DNA binding"/>
    <property type="evidence" value="ECO:0007669"/>
    <property type="project" value="UniProtKB-KW"/>
</dbReference>
<accession>A0A917HYJ9</accession>
<dbReference type="Proteomes" id="UP000660862">
    <property type="component" value="Unassembled WGS sequence"/>
</dbReference>
<protein>
    <submittedName>
        <fullName evidence="2">DNA-binding protein</fullName>
    </submittedName>
</protein>
<organism evidence="2 3">
    <name type="scientific">Parapedobacter pyrenivorans</name>
    <dbReference type="NCBI Taxonomy" id="1305674"/>
    <lineage>
        <taxon>Bacteria</taxon>
        <taxon>Pseudomonadati</taxon>
        <taxon>Bacteroidota</taxon>
        <taxon>Sphingobacteriia</taxon>
        <taxon>Sphingobacteriales</taxon>
        <taxon>Sphingobacteriaceae</taxon>
        <taxon>Parapedobacter</taxon>
    </lineage>
</organism>
<dbReference type="PROSITE" id="PS50042">
    <property type="entry name" value="CNMP_BINDING_3"/>
    <property type="match status" value="1"/>
</dbReference>
<dbReference type="InterPro" id="IPR000595">
    <property type="entry name" value="cNMP-bd_dom"/>
</dbReference>
<sequence length="185" mass="21685">MKLHEFLKVKTALNDDLLSDLVSKFKKKHLKTGRFLLRKGQIADSYWFLEDGFCRSYYVKNDVEHTVWIEAPGELVCEIKSLRLQIPTEYSIQAMEPITYYTIKSEVLEQLVSESAELQAFMVRLWETRFIIAMDGLRAFQTMGAKERYGYLLKNFPNMEKLTLYQLANILGITQSSLSRIRRLK</sequence>
<proteinExistence type="predicted"/>
<dbReference type="Pfam" id="PF00027">
    <property type="entry name" value="cNMP_binding"/>
    <property type="match status" value="1"/>
</dbReference>
<evidence type="ECO:0000313" key="3">
    <source>
        <dbReference type="Proteomes" id="UP000660862"/>
    </source>
</evidence>
<keyword evidence="3" id="KW-1185">Reference proteome</keyword>
<dbReference type="InterPro" id="IPR014710">
    <property type="entry name" value="RmlC-like_jellyroll"/>
</dbReference>
<evidence type="ECO:0000313" key="2">
    <source>
        <dbReference type="EMBL" id="GGG96083.1"/>
    </source>
</evidence>
<reference evidence="2" key="2">
    <citation type="submission" date="2020-09" db="EMBL/GenBank/DDBJ databases">
        <authorList>
            <person name="Sun Q."/>
            <person name="Zhou Y."/>
        </authorList>
    </citation>
    <scope>NUCLEOTIDE SEQUENCE</scope>
    <source>
        <strain evidence="2">CGMCC 1.12195</strain>
    </source>
</reference>
<dbReference type="CDD" id="cd00038">
    <property type="entry name" value="CAP_ED"/>
    <property type="match status" value="1"/>
</dbReference>
<dbReference type="SMART" id="SM00100">
    <property type="entry name" value="cNMP"/>
    <property type="match status" value="1"/>
</dbReference>